<feature type="domain" description="Galectin" evidence="3">
    <location>
        <begin position="208"/>
        <end position="343"/>
    </location>
</feature>
<dbReference type="SUPFAM" id="SSF49899">
    <property type="entry name" value="Concanavalin A-like lectins/glucanases"/>
    <property type="match status" value="2"/>
</dbReference>
<dbReference type="SMART" id="SM00276">
    <property type="entry name" value="GLECT"/>
    <property type="match status" value="2"/>
</dbReference>
<dbReference type="CDD" id="cd00070">
    <property type="entry name" value="GLECT"/>
    <property type="match status" value="2"/>
</dbReference>
<dbReference type="Proteomes" id="UP000492821">
    <property type="component" value="Unassembled WGS sequence"/>
</dbReference>
<reference evidence="4" key="1">
    <citation type="journal article" date="2013" name="Genetics">
        <title>The draft genome and transcriptome of Panagrellus redivivus are shaped by the harsh demands of a free-living lifestyle.</title>
        <authorList>
            <person name="Srinivasan J."/>
            <person name="Dillman A.R."/>
            <person name="Macchietto M.G."/>
            <person name="Heikkinen L."/>
            <person name="Lakso M."/>
            <person name="Fracchia K.M."/>
            <person name="Antoshechkin I."/>
            <person name="Mortazavi A."/>
            <person name="Wong G."/>
            <person name="Sternberg P.W."/>
        </authorList>
    </citation>
    <scope>NUCLEOTIDE SEQUENCE [LARGE SCALE GENOMIC DNA]</scope>
    <source>
        <strain evidence="4">MT8872</strain>
    </source>
</reference>
<proteinExistence type="predicted"/>
<evidence type="ECO:0000259" key="3">
    <source>
        <dbReference type="PROSITE" id="PS51304"/>
    </source>
</evidence>
<dbReference type="PANTHER" id="PTHR11346:SF171">
    <property type="entry name" value="GALECTIN"/>
    <property type="match status" value="1"/>
</dbReference>
<dbReference type="PANTHER" id="PTHR11346">
    <property type="entry name" value="GALECTIN"/>
    <property type="match status" value="1"/>
</dbReference>
<evidence type="ECO:0000256" key="1">
    <source>
        <dbReference type="ARBA" id="ARBA00022734"/>
    </source>
</evidence>
<dbReference type="SMART" id="SM00908">
    <property type="entry name" value="Gal-bind_lectin"/>
    <property type="match status" value="2"/>
</dbReference>
<name>A0A7E4UNA8_PANRE</name>
<organism evidence="4 5">
    <name type="scientific">Panagrellus redivivus</name>
    <name type="common">Microworm</name>
    <dbReference type="NCBI Taxonomy" id="6233"/>
    <lineage>
        <taxon>Eukaryota</taxon>
        <taxon>Metazoa</taxon>
        <taxon>Ecdysozoa</taxon>
        <taxon>Nematoda</taxon>
        <taxon>Chromadorea</taxon>
        <taxon>Rhabditida</taxon>
        <taxon>Tylenchina</taxon>
        <taxon>Panagrolaimomorpha</taxon>
        <taxon>Panagrolaimoidea</taxon>
        <taxon>Panagrolaimidae</taxon>
        <taxon>Panagrellus</taxon>
    </lineage>
</organism>
<sequence>MSTPQPIEFISDPVIPYATAIPGGVFPGRAITIRGAVHRNTEPHRFAIDLCCGLLVQGDHQDNKALHINPRFLKKKGLFGTSDEDIVLNSLINNVWGTEQRYKNVLHEGEAFTIRILVLKSFIKVTVNGRFLCDFVHRLPLNSINTIFIQGSVKVDVIEFEGGQTSGEIGEGVVPSAPPIPQDADGDASLYNLPSADVVIRKPDVPFVHRFRAASLFTGKSIMLTATPKMHASFFSVNLLRGSEDHYFFHLRVDFPDGKHDGALVRNHCIKRHWYTEERDHSGFPFKHGITFDLKIVLGDDMLTAHIDGKHSFNFSYRNGIDLNEVDAFTVMGDVTIQRVELK</sequence>
<dbReference type="Gene3D" id="2.60.120.200">
    <property type="match status" value="2"/>
</dbReference>
<evidence type="ECO:0000313" key="4">
    <source>
        <dbReference type="Proteomes" id="UP000492821"/>
    </source>
</evidence>
<dbReference type="PROSITE" id="PS51304">
    <property type="entry name" value="GALECTIN"/>
    <property type="match status" value="2"/>
</dbReference>
<reference evidence="5" key="2">
    <citation type="submission" date="2020-10" db="UniProtKB">
        <authorList>
            <consortium name="WormBaseParasite"/>
        </authorList>
    </citation>
    <scope>IDENTIFICATION</scope>
</reference>
<evidence type="ECO:0000313" key="5">
    <source>
        <dbReference type="WBParaSite" id="Pan_g10829.t1"/>
    </source>
</evidence>
<protein>
    <recommendedName>
        <fullName evidence="2">Galectin</fullName>
    </recommendedName>
</protein>
<evidence type="ECO:0000256" key="2">
    <source>
        <dbReference type="RuleBase" id="RU102079"/>
    </source>
</evidence>
<dbReference type="InterPro" id="IPR013320">
    <property type="entry name" value="ConA-like_dom_sf"/>
</dbReference>
<dbReference type="GO" id="GO:0030246">
    <property type="term" value="F:carbohydrate binding"/>
    <property type="evidence" value="ECO:0007669"/>
    <property type="project" value="UniProtKB-UniRule"/>
</dbReference>
<dbReference type="Pfam" id="PF00337">
    <property type="entry name" value="Gal-bind_lectin"/>
    <property type="match status" value="2"/>
</dbReference>
<dbReference type="WBParaSite" id="Pan_g10829.t1">
    <property type="protein sequence ID" value="Pan_g10829.t1"/>
    <property type="gene ID" value="Pan_g10829"/>
</dbReference>
<keyword evidence="1 2" id="KW-0430">Lectin</keyword>
<dbReference type="AlphaFoldDB" id="A0A7E4UNA8"/>
<dbReference type="InterPro" id="IPR044156">
    <property type="entry name" value="Galectin-like"/>
</dbReference>
<feature type="domain" description="Galectin" evidence="3">
    <location>
        <begin position="17"/>
        <end position="161"/>
    </location>
</feature>
<dbReference type="InterPro" id="IPR001079">
    <property type="entry name" value="Galectin_CRD"/>
</dbReference>
<accession>A0A7E4UNA8</accession>
<keyword evidence="4" id="KW-1185">Reference proteome</keyword>